<feature type="domain" description="Intradiol ring-cleavage dioxygenases" evidence="5">
    <location>
        <begin position="71"/>
        <end position="99"/>
    </location>
</feature>
<dbReference type="AlphaFoldDB" id="A0A1G5QKL5"/>
<dbReference type="Proteomes" id="UP000198767">
    <property type="component" value="Unassembled WGS sequence"/>
</dbReference>
<evidence type="ECO:0000313" key="7">
    <source>
        <dbReference type="Proteomes" id="UP000198767"/>
    </source>
</evidence>
<evidence type="ECO:0000256" key="1">
    <source>
        <dbReference type="ARBA" id="ARBA00007825"/>
    </source>
</evidence>
<keyword evidence="7" id="KW-1185">Reference proteome</keyword>
<evidence type="ECO:0000256" key="3">
    <source>
        <dbReference type="ARBA" id="ARBA00023002"/>
    </source>
</evidence>
<dbReference type="Gene3D" id="2.60.130.10">
    <property type="entry name" value="Aromatic compound dioxygenase"/>
    <property type="match status" value="1"/>
</dbReference>
<proteinExistence type="inferred from homology"/>
<reference evidence="6 7" key="1">
    <citation type="submission" date="2016-10" db="EMBL/GenBank/DDBJ databases">
        <authorList>
            <person name="de Groot N.N."/>
        </authorList>
    </citation>
    <scope>NUCLEOTIDE SEQUENCE [LARGE SCALE GENOMIC DNA]</scope>
    <source>
        <strain evidence="6 7">U95</strain>
    </source>
</reference>
<dbReference type="STRING" id="1156985.SAMN04488118_104361"/>
<dbReference type="GO" id="GO:0008199">
    <property type="term" value="F:ferric iron binding"/>
    <property type="evidence" value="ECO:0007669"/>
    <property type="project" value="InterPro"/>
</dbReference>
<accession>A0A1G5QKL5</accession>
<dbReference type="EMBL" id="FMWG01000004">
    <property type="protein sequence ID" value="SCZ62297.1"/>
    <property type="molecule type" value="Genomic_DNA"/>
</dbReference>
<dbReference type="PANTHER" id="PTHR33711:SF10">
    <property type="entry name" value="INTRADIOL RING-CLEAVAGE DIOXYGENASES DOMAIN-CONTAINING PROTEIN"/>
    <property type="match status" value="1"/>
</dbReference>
<sequence>MTTLGRQLSIGPTDNTSDQRTPRQRLKLIPETARKSFVPYVPARYVSRTHEWDLTRISPDRPRAHGEAIEITGTVRTQSGAPLRHGLLEIWNANHYGRYRHIEDHSGLQLDENFFGMGRVVTDENGQYKFWTISPGAYLARPDIGRWRPKHIHISVSGGSSRLITQMYFPDEPNNHSDPMAILMGDAFERNVGTSYETPNIDVEQGFRFDIVVGGRNATFFE</sequence>
<dbReference type="InterPro" id="IPR000627">
    <property type="entry name" value="Intradiol_dOase_C"/>
</dbReference>
<keyword evidence="2 6" id="KW-0223">Dioxygenase</keyword>
<dbReference type="Pfam" id="PF00775">
    <property type="entry name" value="Dioxygenase_C"/>
    <property type="match status" value="1"/>
</dbReference>
<keyword evidence="3" id="KW-0560">Oxidoreductase</keyword>
<protein>
    <submittedName>
        <fullName evidence="6">Protocatechuate 3,4-dioxygenase, beta subunit</fullName>
    </submittedName>
</protein>
<dbReference type="InterPro" id="IPR050770">
    <property type="entry name" value="Intradiol_RC_Dioxygenase"/>
</dbReference>
<dbReference type="InterPro" id="IPR015889">
    <property type="entry name" value="Intradiol_dOase_core"/>
</dbReference>
<evidence type="ECO:0000259" key="5">
    <source>
        <dbReference type="PROSITE" id="PS00083"/>
    </source>
</evidence>
<comment type="similarity">
    <text evidence="1">Belongs to the intradiol ring-cleavage dioxygenase family.</text>
</comment>
<dbReference type="PANTHER" id="PTHR33711">
    <property type="entry name" value="DIOXYGENASE, PUTATIVE (AFU_ORTHOLOGUE AFUA_2G02910)-RELATED"/>
    <property type="match status" value="1"/>
</dbReference>
<dbReference type="SUPFAM" id="SSF49482">
    <property type="entry name" value="Aromatic compound dioxygenase"/>
    <property type="match status" value="1"/>
</dbReference>
<feature type="region of interest" description="Disordered" evidence="4">
    <location>
        <begin position="1"/>
        <end position="23"/>
    </location>
</feature>
<organism evidence="6 7">
    <name type="scientific">Epibacterium ulvae</name>
    <dbReference type="NCBI Taxonomy" id="1156985"/>
    <lineage>
        <taxon>Bacteria</taxon>
        <taxon>Pseudomonadati</taxon>
        <taxon>Pseudomonadota</taxon>
        <taxon>Alphaproteobacteria</taxon>
        <taxon>Rhodobacterales</taxon>
        <taxon>Roseobacteraceae</taxon>
        <taxon>Epibacterium</taxon>
    </lineage>
</organism>
<dbReference type="OrthoDB" id="9805815at2"/>
<dbReference type="GO" id="GO:0016702">
    <property type="term" value="F:oxidoreductase activity, acting on single donors with incorporation of molecular oxygen, incorporation of two atoms of oxygen"/>
    <property type="evidence" value="ECO:0007669"/>
    <property type="project" value="InterPro"/>
</dbReference>
<evidence type="ECO:0000256" key="4">
    <source>
        <dbReference type="SAM" id="MobiDB-lite"/>
    </source>
</evidence>
<dbReference type="PROSITE" id="PS00083">
    <property type="entry name" value="INTRADIOL_DIOXYGENAS"/>
    <property type="match status" value="1"/>
</dbReference>
<name>A0A1G5QKL5_9RHOB</name>
<feature type="compositionally biased region" description="Polar residues" evidence="4">
    <location>
        <begin position="1"/>
        <end position="19"/>
    </location>
</feature>
<evidence type="ECO:0000256" key="2">
    <source>
        <dbReference type="ARBA" id="ARBA00022964"/>
    </source>
</evidence>
<dbReference type="RefSeq" id="WP_090218187.1">
    <property type="nucleotide sequence ID" value="NZ_FMWG01000004.1"/>
</dbReference>
<evidence type="ECO:0000313" key="6">
    <source>
        <dbReference type="EMBL" id="SCZ62297.1"/>
    </source>
</evidence>
<gene>
    <name evidence="6" type="ORF">SAMN04488118_104361</name>
</gene>